<dbReference type="SUPFAM" id="SSF56112">
    <property type="entry name" value="Protein kinase-like (PK-like)"/>
    <property type="match status" value="1"/>
</dbReference>
<evidence type="ECO:0000313" key="3">
    <source>
        <dbReference type="Proteomes" id="UP001430848"/>
    </source>
</evidence>
<evidence type="ECO:0000313" key="2">
    <source>
        <dbReference type="EMBL" id="KAK7735732.1"/>
    </source>
</evidence>
<proteinExistence type="predicted"/>
<dbReference type="Proteomes" id="UP001430848">
    <property type="component" value="Unassembled WGS sequence"/>
</dbReference>
<comment type="caution">
    <text evidence="2">The sequence shown here is derived from an EMBL/GenBank/DDBJ whole genome shotgun (WGS) entry which is preliminary data.</text>
</comment>
<name>A0ABR1PFP2_DIAER</name>
<dbReference type="InterPro" id="IPR011009">
    <property type="entry name" value="Kinase-like_dom_sf"/>
</dbReference>
<feature type="domain" description="Aminoglycoside phosphotransferase" evidence="1">
    <location>
        <begin position="74"/>
        <end position="250"/>
    </location>
</feature>
<protein>
    <recommendedName>
        <fullName evidence="1">Aminoglycoside phosphotransferase domain-containing protein</fullName>
    </recommendedName>
</protein>
<sequence length="319" mass="35850">MTEMQLSQEWHGVPPPPGVTIPSATTIKTIGAEAVCVEAPERRYPMSIAYPTGEEPTLWIKYGCAVSWEEVVHQFRAHQELRKIDSPVRVPAIYYAFQDKVTKETYIVMEYIRGDTVNSLILKSHKSPEQSREIQEALSRRVAFALEEFLRIPIPSGSPPASVSGGLIRHPLFQQCEAPRAYDNAEQLEQHFNLFIELPGLRKIRRNLPLVRGLSQEPMVFCYSDLNGGNFIINDKNEVIVVDFSELSILPVSFAKYLLLVPGSDNLGPNVRPWVHFPDTGGEFDNASVLMELQGPMIQSCSFERIAHRVPGGGYVDEE</sequence>
<reference evidence="2 3" key="1">
    <citation type="submission" date="2024-02" db="EMBL/GenBank/DDBJ databases">
        <title>De novo assembly and annotation of 12 fungi associated with fruit tree decline syndrome in Ontario, Canada.</title>
        <authorList>
            <person name="Sulman M."/>
            <person name="Ellouze W."/>
            <person name="Ilyukhin E."/>
        </authorList>
    </citation>
    <scope>NUCLEOTIDE SEQUENCE [LARGE SCALE GENOMIC DNA]</scope>
    <source>
        <strain evidence="2 3">M169</strain>
    </source>
</reference>
<dbReference type="Gene3D" id="3.90.1200.10">
    <property type="match status" value="1"/>
</dbReference>
<evidence type="ECO:0000259" key="1">
    <source>
        <dbReference type="Pfam" id="PF01636"/>
    </source>
</evidence>
<dbReference type="Pfam" id="PF01636">
    <property type="entry name" value="APH"/>
    <property type="match status" value="1"/>
</dbReference>
<organism evidence="2 3">
    <name type="scientific">Diaporthe eres</name>
    <name type="common">Phomopsis oblonga</name>
    <dbReference type="NCBI Taxonomy" id="83184"/>
    <lineage>
        <taxon>Eukaryota</taxon>
        <taxon>Fungi</taxon>
        <taxon>Dikarya</taxon>
        <taxon>Ascomycota</taxon>
        <taxon>Pezizomycotina</taxon>
        <taxon>Sordariomycetes</taxon>
        <taxon>Sordariomycetidae</taxon>
        <taxon>Diaporthales</taxon>
        <taxon>Diaporthaceae</taxon>
        <taxon>Diaporthe</taxon>
        <taxon>Diaporthe eres species complex</taxon>
    </lineage>
</organism>
<dbReference type="InterPro" id="IPR051678">
    <property type="entry name" value="AGP_Transferase"/>
</dbReference>
<dbReference type="InterPro" id="IPR002575">
    <property type="entry name" value="Aminoglycoside_PTrfase"/>
</dbReference>
<keyword evidence="3" id="KW-1185">Reference proteome</keyword>
<dbReference type="PANTHER" id="PTHR21310:SF15">
    <property type="entry name" value="AMINOGLYCOSIDE PHOSPHOTRANSFERASE DOMAIN-CONTAINING PROTEIN"/>
    <property type="match status" value="1"/>
</dbReference>
<dbReference type="EMBL" id="JAKNSF020000012">
    <property type="protein sequence ID" value="KAK7735732.1"/>
    <property type="molecule type" value="Genomic_DNA"/>
</dbReference>
<dbReference type="PANTHER" id="PTHR21310">
    <property type="entry name" value="AMINOGLYCOSIDE PHOSPHOTRANSFERASE-RELATED-RELATED"/>
    <property type="match status" value="1"/>
</dbReference>
<gene>
    <name evidence="2" type="ORF">SLS63_003690</name>
</gene>
<accession>A0ABR1PFP2</accession>